<comment type="caution">
    <text evidence="1">The sequence shown here is derived from an EMBL/GenBank/DDBJ whole genome shotgun (WGS) entry which is preliminary data.</text>
</comment>
<evidence type="ECO:0000313" key="1">
    <source>
        <dbReference type="EMBL" id="GFT78909.1"/>
    </source>
</evidence>
<keyword evidence="2" id="KW-1185">Reference proteome</keyword>
<dbReference type="Proteomes" id="UP000887013">
    <property type="component" value="Unassembled WGS sequence"/>
</dbReference>
<sequence>MVRKDEFDNNACLTRLFSGTSGCPFIKMGRVESRNVSLEQDITSPQTVNAPDLGENQEDGLPKDNSFLQLEFFVSLFVIRSSRPRAKPFQFTL</sequence>
<evidence type="ECO:0000313" key="2">
    <source>
        <dbReference type="Proteomes" id="UP000887013"/>
    </source>
</evidence>
<organism evidence="1 2">
    <name type="scientific">Nephila pilipes</name>
    <name type="common">Giant wood spider</name>
    <name type="synonym">Nephila maculata</name>
    <dbReference type="NCBI Taxonomy" id="299642"/>
    <lineage>
        <taxon>Eukaryota</taxon>
        <taxon>Metazoa</taxon>
        <taxon>Ecdysozoa</taxon>
        <taxon>Arthropoda</taxon>
        <taxon>Chelicerata</taxon>
        <taxon>Arachnida</taxon>
        <taxon>Araneae</taxon>
        <taxon>Araneomorphae</taxon>
        <taxon>Entelegynae</taxon>
        <taxon>Araneoidea</taxon>
        <taxon>Nephilidae</taxon>
        <taxon>Nephila</taxon>
    </lineage>
</organism>
<name>A0A8X6U4B8_NEPPI</name>
<dbReference type="EMBL" id="BMAW01118262">
    <property type="protein sequence ID" value="GFT78909.1"/>
    <property type="molecule type" value="Genomic_DNA"/>
</dbReference>
<accession>A0A8X6U4B8</accession>
<protein>
    <submittedName>
        <fullName evidence="1">Uncharacterized protein</fullName>
    </submittedName>
</protein>
<gene>
    <name evidence="1" type="ORF">NPIL_703301</name>
</gene>
<reference evidence="1" key="1">
    <citation type="submission" date="2020-08" db="EMBL/GenBank/DDBJ databases">
        <title>Multicomponent nature underlies the extraordinary mechanical properties of spider dragline silk.</title>
        <authorList>
            <person name="Kono N."/>
            <person name="Nakamura H."/>
            <person name="Mori M."/>
            <person name="Yoshida Y."/>
            <person name="Ohtoshi R."/>
            <person name="Malay A.D."/>
            <person name="Moran D.A.P."/>
            <person name="Tomita M."/>
            <person name="Numata K."/>
            <person name="Arakawa K."/>
        </authorList>
    </citation>
    <scope>NUCLEOTIDE SEQUENCE</scope>
</reference>
<proteinExistence type="predicted"/>
<dbReference type="AlphaFoldDB" id="A0A8X6U4B8"/>